<dbReference type="Proteomes" id="UP000612855">
    <property type="component" value="Unassembled WGS sequence"/>
</dbReference>
<comment type="caution">
    <text evidence="3">The sequence shown here is derived from an EMBL/GenBank/DDBJ whole genome shotgun (WGS) entry which is preliminary data.</text>
</comment>
<keyword evidence="4" id="KW-1185">Reference proteome</keyword>
<evidence type="ECO:0000313" key="4">
    <source>
        <dbReference type="Proteomes" id="UP000612855"/>
    </source>
</evidence>
<feature type="chain" id="PRO_5037954846" description="Secreted protein" evidence="2">
    <location>
        <begin position="21"/>
        <end position="165"/>
    </location>
</feature>
<reference evidence="4" key="1">
    <citation type="journal article" date="2019" name="Int. J. Syst. Evol. Microbiol.">
        <title>The Global Catalogue of Microorganisms (GCM) 10K type strain sequencing project: providing services to taxonomists for standard genome sequencing and annotation.</title>
        <authorList>
            <consortium name="The Broad Institute Genomics Platform"/>
            <consortium name="The Broad Institute Genome Sequencing Center for Infectious Disease"/>
            <person name="Wu L."/>
            <person name="Ma J."/>
        </authorList>
    </citation>
    <scope>NUCLEOTIDE SEQUENCE [LARGE SCALE GENOMIC DNA]</scope>
    <source>
        <strain evidence="4">CGMCC 1.12664</strain>
    </source>
</reference>
<keyword evidence="2" id="KW-0732">Signal</keyword>
<evidence type="ECO:0000256" key="2">
    <source>
        <dbReference type="SAM" id="SignalP"/>
    </source>
</evidence>
<dbReference type="AlphaFoldDB" id="A0A917A6J8"/>
<protein>
    <recommendedName>
        <fullName evidence="5">Secreted protein</fullName>
    </recommendedName>
</protein>
<dbReference type="RefSeq" id="WP_188476888.1">
    <property type="nucleotide sequence ID" value="NZ_BMFJ01000001.1"/>
</dbReference>
<proteinExistence type="predicted"/>
<name>A0A917A6J8_9RHOB</name>
<feature type="signal peptide" evidence="2">
    <location>
        <begin position="1"/>
        <end position="20"/>
    </location>
</feature>
<sequence>MTCLSRLAFAILLAAAPAIAESPASPAAPASPASPASPSAPAEPQTVTGRFTTATEVKPILTATKSSWIAIREYDGQDLLYVTQIWSWRCGLVAMRVAVNGGAPEPWDLPPCHENTAQPNAITDDDGLPFRSYPLGSLQSVLVELFYDDRTTDSATFTRPQVLMP</sequence>
<evidence type="ECO:0000256" key="1">
    <source>
        <dbReference type="SAM" id="MobiDB-lite"/>
    </source>
</evidence>
<dbReference type="EMBL" id="BMFJ01000001">
    <property type="protein sequence ID" value="GGE26324.1"/>
    <property type="molecule type" value="Genomic_DNA"/>
</dbReference>
<gene>
    <name evidence="3" type="ORF">GCM10011360_13400</name>
</gene>
<feature type="region of interest" description="Disordered" evidence="1">
    <location>
        <begin position="24"/>
        <end position="46"/>
    </location>
</feature>
<feature type="compositionally biased region" description="Low complexity" evidence="1">
    <location>
        <begin position="24"/>
        <end position="44"/>
    </location>
</feature>
<accession>A0A917A6J8</accession>
<evidence type="ECO:0008006" key="5">
    <source>
        <dbReference type="Google" id="ProtNLM"/>
    </source>
</evidence>
<organism evidence="3 4">
    <name type="scientific">Primorskyibacter flagellatus</name>
    <dbReference type="NCBI Taxonomy" id="1387277"/>
    <lineage>
        <taxon>Bacteria</taxon>
        <taxon>Pseudomonadati</taxon>
        <taxon>Pseudomonadota</taxon>
        <taxon>Alphaproteobacteria</taxon>
        <taxon>Rhodobacterales</taxon>
        <taxon>Roseobacteraceae</taxon>
        <taxon>Primorskyibacter</taxon>
    </lineage>
</organism>
<evidence type="ECO:0000313" key="3">
    <source>
        <dbReference type="EMBL" id="GGE26324.1"/>
    </source>
</evidence>